<evidence type="ECO:0000313" key="9">
    <source>
        <dbReference type="Proteomes" id="UP001233172"/>
    </source>
</evidence>
<keyword evidence="3" id="KW-0906">Nuclear pore complex</keyword>
<dbReference type="InterPro" id="IPR007231">
    <property type="entry name" value="Nucleoporin_int_Nup93/Nic96"/>
</dbReference>
<dbReference type="SUPFAM" id="SSF47986">
    <property type="entry name" value="DEATH domain"/>
    <property type="match status" value="1"/>
</dbReference>
<dbReference type="SUPFAM" id="SSF56112">
    <property type="entry name" value="Protein kinase-like (PK-like)"/>
    <property type="match status" value="1"/>
</dbReference>
<dbReference type="Pfam" id="PF04097">
    <property type="entry name" value="Nic96"/>
    <property type="match status" value="1"/>
</dbReference>
<keyword evidence="9" id="KW-1185">Reference proteome</keyword>
<evidence type="ECO:0000259" key="6">
    <source>
        <dbReference type="PROSITE" id="PS50011"/>
    </source>
</evidence>
<reference evidence="8" key="2">
    <citation type="submission" date="2023-04" db="EMBL/GenBank/DDBJ databases">
        <authorList>
            <person name="Bu L."/>
            <person name="Lu L."/>
            <person name="Laidemitt M.R."/>
            <person name="Zhang S.M."/>
            <person name="Mutuku M."/>
            <person name="Mkoji G."/>
            <person name="Steinauer M."/>
            <person name="Loker E.S."/>
        </authorList>
    </citation>
    <scope>NUCLEOTIDE SEQUENCE</scope>
    <source>
        <strain evidence="8">KasaAsao</strain>
        <tissue evidence="8">Whole Snail</tissue>
    </source>
</reference>
<dbReference type="InterPro" id="IPR008271">
    <property type="entry name" value="Ser/Thr_kinase_AS"/>
</dbReference>
<accession>A0AAD8FFX8</accession>
<dbReference type="PROSITE" id="PS50017">
    <property type="entry name" value="DEATH_DOMAIN"/>
    <property type="match status" value="1"/>
</dbReference>
<name>A0AAD8FFX8_BIOPF</name>
<evidence type="ECO:0000259" key="7">
    <source>
        <dbReference type="PROSITE" id="PS50017"/>
    </source>
</evidence>
<feature type="domain" description="Death" evidence="7">
    <location>
        <begin position="1203"/>
        <end position="1286"/>
    </location>
</feature>
<dbReference type="Pfam" id="PF00531">
    <property type="entry name" value="Death"/>
    <property type="match status" value="1"/>
</dbReference>
<dbReference type="GO" id="GO:0004672">
    <property type="term" value="F:protein kinase activity"/>
    <property type="evidence" value="ECO:0007669"/>
    <property type="project" value="InterPro"/>
</dbReference>
<evidence type="ECO:0000256" key="5">
    <source>
        <dbReference type="SAM" id="MobiDB-lite"/>
    </source>
</evidence>
<dbReference type="EMBL" id="JASAOG010000028">
    <property type="protein sequence ID" value="KAK0061729.1"/>
    <property type="molecule type" value="Genomic_DNA"/>
</dbReference>
<dbReference type="PANTHER" id="PTHR11225:SF4">
    <property type="entry name" value="NUCLEAR PORE COMPLEX PROTEIN NUP93"/>
    <property type="match status" value="1"/>
</dbReference>
<comment type="similarity">
    <text evidence="2">Belongs to the nucleoporin interacting component (NIC) family.</text>
</comment>
<dbReference type="InterPro" id="IPR000488">
    <property type="entry name" value="Death_dom"/>
</dbReference>
<feature type="region of interest" description="Disordered" evidence="5">
    <location>
        <begin position="1038"/>
        <end position="1064"/>
    </location>
</feature>
<reference evidence="8" key="1">
    <citation type="journal article" date="2023" name="PLoS Negl. Trop. Dis.">
        <title>A genome sequence for Biomphalaria pfeifferi, the major vector snail for the human-infecting parasite Schistosoma mansoni.</title>
        <authorList>
            <person name="Bu L."/>
            <person name="Lu L."/>
            <person name="Laidemitt M.R."/>
            <person name="Zhang S.M."/>
            <person name="Mutuku M."/>
            <person name="Mkoji G."/>
            <person name="Steinauer M."/>
            <person name="Loker E.S."/>
        </authorList>
    </citation>
    <scope>NUCLEOTIDE SEQUENCE</scope>
    <source>
        <strain evidence="8">KasaAsao</strain>
    </source>
</reference>
<dbReference type="GO" id="GO:0007165">
    <property type="term" value="P:signal transduction"/>
    <property type="evidence" value="ECO:0007669"/>
    <property type="project" value="InterPro"/>
</dbReference>
<evidence type="ECO:0000256" key="3">
    <source>
        <dbReference type="ARBA" id="ARBA00023132"/>
    </source>
</evidence>
<dbReference type="GO" id="GO:0005524">
    <property type="term" value="F:ATP binding"/>
    <property type="evidence" value="ECO:0007669"/>
    <property type="project" value="InterPro"/>
</dbReference>
<keyword evidence="3" id="KW-0509">mRNA transport</keyword>
<keyword evidence="3" id="KW-0653">Protein transport</keyword>
<dbReference type="CDD" id="cd01670">
    <property type="entry name" value="Death"/>
    <property type="match status" value="1"/>
</dbReference>
<evidence type="ECO:0000256" key="2">
    <source>
        <dbReference type="ARBA" id="ARBA00010186"/>
    </source>
</evidence>
<dbReference type="Gene3D" id="1.10.533.10">
    <property type="entry name" value="Death Domain, Fas"/>
    <property type="match status" value="1"/>
</dbReference>
<evidence type="ECO:0000256" key="1">
    <source>
        <dbReference type="ARBA" id="ARBA00004567"/>
    </source>
</evidence>
<dbReference type="PANTHER" id="PTHR11225">
    <property type="entry name" value="NUCLEAR PORE COMPLEX PROTEIN NUP93 NUCLEOPORIN NUP93 DEAD EYE PROTEIN"/>
    <property type="match status" value="1"/>
</dbReference>
<dbReference type="GO" id="GO:0016973">
    <property type="term" value="P:poly(A)+ mRNA export from nucleus"/>
    <property type="evidence" value="ECO:0007669"/>
    <property type="project" value="TreeGrafter"/>
</dbReference>
<keyword evidence="3" id="KW-0813">Transport</keyword>
<protein>
    <submittedName>
        <fullName evidence="8">Nuclear pore complex protein Nup93</fullName>
    </submittedName>
</protein>
<dbReference type="Gene3D" id="3.30.200.20">
    <property type="entry name" value="Phosphorylase Kinase, domain 1"/>
    <property type="match status" value="1"/>
</dbReference>
<feature type="domain" description="Protein kinase" evidence="6">
    <location>
        <begin position="880"/>
        <end position="1142"/>
    </location>
</feature>
<dbReference type="GO" id="GO:0005643">
    <property type="term" value="C:nuclear pore"/>
    <property type="evidence" value="ECO:0007669"/>
    <property type="project" value="UniProtKB-SubCell"/>
</dbReference>
<gene>
    <name evidence="8" type="ORF">Bpfe_008644</name>
</gene>
<dbReference type="Gene3D" id="1.10.510.10">
    <property type="entry name" value="Transferase(Phosphotransferase) domain 1"/>
    <property type="match status" value="1"/>
</dbReference>
<comment type="caution">
    <text evidence="8">The sequence shown here is derived from an EMBL/GenBank/DDBJ whole genome shotgun (WGS) entry which is preliminary data.</text>
</comment>
<keyword evidence="4" id="KW-0539">Nucleus</keyword>
<evidence type="ECO:0000256" key="4">
    <source>
        <dbReference type="ARBA" id="ARBA00023242"/>
    </source>
</evidence>
<dbReference type="PROSITE" id="PS00108">
    <property type="entry name" value="PROTEIN_KINASE_ST"/>
    <property type="match status" value="1"/>
</dbReference>
<dbReference type="InterPro" id="IPR011029">
    <property type="entry name" value="DEATH-like_dom_sf"/>
</dbReference>
<proteinExistence type="inferred from homology"/>
<dbReference type="GO" id="GO:0017056">
    <property type="term" value="F:structural constituent of nuclear pore"/>
    <property type="evidence" value="ECO:0007669"/>
    <property type="project" value="InterPro"/>
</dbReference>
<dbReference type="Proteomes" id="UP001233172">
    <property type="component" value="Unassembled WGS sequence"/>
</dbReference>
<dbReference type="GO" id="GO:0006606">
    <property type="term" value="P:protein import into nucleus"/>
    <property type="evidence" value="ECO:0007669"/>
    <property type="project" value="TreeGrafter"/>
</dbReference>
<organism evidence="8 9">
    <name type="scientific">Biomphalaria pfeifferi</name>
    <name type="common">Bloodfluke planorb</name>
    <name type="synonym">Freshwater snail</name>
    <dbReference type="NCBI Taxonomy" id="112525"/>
    <lineage>
        <taxon>Eukaryota</taxon>
        <taxon>Metazoa</taxon>
        <taxon>Spiralia</taxon>
        <taxon>Lophotrochozoa</taxon>
        <taxon>Mollusca</taxon>
        <taxon>Gastropoda</taxon>
        <taxon>Heterobranchia</taxon>
        <taxon>Euthyneura</taxon>
        <taxon>Panpulmonata</taxon>
        <taxon>Hygrophila</taxon>
        <taxon>Lymnaeoidea</taxon>
        <taxon>Planorbidae</taxon>
        <taxon>Biomphalaria</taxon>
    </lineage>
</organism>
<keyword evidence="3" id="KW-0811">Translocation</keyword>
<dbReference type="InterPro" id="IPR011009">
    <property type="entry name" value="Kinase-like_dom_sf"/>
</dbReference>
<dbReference type="Pfam" id="PF00069">
    <property type="entry name" value="Pkinase"/>
    <property type="match status" value="1"/>
</dbReference>
<dbReference type="SMART" id="SM00005">
    <property type="entry name" value="DEATH"/>
    <property type="match status" value="1"/>
</dbReference>
<dbReference type="SMART" id="SM00220">
    <property type="entry name" value="S_TKc"/>
    <property type="match status" value="1"/>
</dbReference>
<dbReference type="PROSITE" id="PS50011">
    <property type="entry name" value="PROTEIN_KINASE_DOM"/>
    <property type="match status" value="1"/>
</dbReference>
<sequence length="1286" mass="146989">MNGDTEGFTDLLQQAEQLTAEMDSGTDLPHVERNLQQILEAGQRLLTRTTPVSQDNIDVQASILLGSKGFVLPRISERLEGLRAATTFEPLEPVRETDIEGFLRNERENALLAVIEQTRKNTFEEVDKNNWESMENEWEKEKQKILNSLLGSGLESFEFQQDPEMIISDSLLSQGRSSLDHIEMAYAREVFVYNEHVIDNGILPSLVDMFVKVATNIGDQNVLDMWQLVQCMIEIPLGQTFGSQPSVIRRNSQIQAHFISRAKHYLQQNYVRYLEKTVSSNLRQAQLGGIPGTYNLVHSYLNVKPPVMARSSEDGELDKQPVWALLFYCLRCGDLKAAKHVVDRAGNQLGDFPTYFNEYVNSVDHKLAPGSDTKIKLQYRRVVKNCSDPYKRAVYCVIGCCDWTDDHTEILDKIDDYLWMKLSHVQDQATTDNSQDQLTLTTLQKILYEDYGESHFNGYQQPFLYFQVLFITCQFEAAIEFLSRIESLRYHAVHIALVLYEMKMLIIPPNCQAQLLSQDPSDSHGLKRLNIARLVMMYTRKFEATDPREALQYYYFLRNLKTPTGDDLFKSCVSELVLETKEFDMLLGRLEKDGSRKPGAIDSFKQDTQKITEMVAKDTEAKGLFEDAVRLYDLAKDHEKALSLMNKLLSQVVSIAPSPQSTRDRLTSIALNMAERYTTFGHEASQMTTKTFFLLLDLITFFNFCHEGAITKALDVMQGIKILPFSAEEVDHRVSNFKNYSDEIRRCLPDILLATMNILLTQYNNARASTIQSPMSLRRGIEDGGKDSYLNYLRNQARAIIMFAGMLPYRLPDPKSKNYPSVVMASGGIPDDTEIDAQLEFTPTDLGSGSINQDMSRISVDDGTMAIDTGERFQEEFVVQDRYTILGKGFQTIVFEATKKMENKKFAIKRILKNSIKDQDKREVLSLAQLDHAGIVRYFNAWIEPELNGQKQCLYIQLELCSFTLGDWLLTNNNRTKETVEDYFKQIVQALLYIHTKDYLHRDLKPSNIFIGVEGNVKIGDFGLAKILREQEYNSENTVGASSHVEHSQMKGTPDYMSPEQKNRQTYDTKSDIFSLGLIFLEMCVVISPEKKKQIFREARGGKFPEQTLFKTKVFKDLLTHMISHDPEQRFTASKILEHEIFSKTRTSIAKRNMEINITNVNGSNVMIGNNNVMNVSKTSDIQHKKAKNLSPKPITVSNQQPTTDQLLDIKGEVGRDWKDLGRRLDFKDAVLDQMQEDYPNNTGERVYQILKRWIQRDAENATKAKLANIFIKLNRGDLADKLADD</sequence>
<evidence type="ECO:0000313" key="8">
    <source>
        <dbReference type="EMBL" id="KAK0061729.1"/>
    </source>
</evidence>
<comment type="subcellular location">
    <subcellularLocation>
        <location evidence="1">Nucleus</location>
        <location evidence="1">Nuclear pore complex</location>
    </subcellularLocation>
</comment>
<dbReference type="InterPro" id="IPR000719">
    <property type="entry name" value="Prot_kinase_dom"/>
</dbReference>